<evidence type="ECO:0000256" key="3">
    <source>
        <dbReference type="ARBA" id="ARBA00023002"/>
    </source>
</evidence>
<dbReference type="PANTHER" id="PTHR13887:SF14">
    <property type="entry name" value="DISULFIDE BOND FORMATION PROTEIN D"/>
    <property type="match status" value="1"/>
</dbReference>
<dbReference type="Proteomes" id="UP000177354">
    <property type="component" value="Unassembled WGS sequence"/>
</dbReference>
<keyword evidence="5" id="KW-0676">Redox-active center</keyword>
<evidence type="ECO:0000256" key="4">
    <source>
        <dbReference type="ARBA" id="ARBA00023157"/>
    </source>
</evidence>
<evidence type="ECO:0000259" key="6">
    <source>
        <dbReference type="PROSITE" id="PS51352"/>
    </source>
</evidence>
<keyword evidence="4" id="KW-1015">Disulfide bond</keyword>
<keyword evidence="3" id="KW-0560">Oxidoreductase</keyword>
<protein>
    <recommendedName>
        <fullName evidence="6">Thioredoxin domain-containing protein</fullName>
    </recommendedName>
</protein>
<feature type="domain" description="Thioredoxin" evidence="6">
    <location>
        <begin position="1"/>
        <end position="178"/>
    </location>
</feature>
<dbReference type="InterPro" id="IPR013766">
    <property type="entry name" value="Thioredoxin_domain"/>
</dbReference>
<evidence type="ECO:0000313" key="7">
    <source>
        <dbReference type="EMBL" id="OGG08238.1"/>
    </source>
</evidence>
<gene>
    <name evidence="7" type="ORF">A2777_02105</name>
</gene>
<comment type="similarity">
    <text evidence="1">Belongs to the thioredoxin family. DsbA subfamily.</text>
</comment>
<reference evidence="7 8" key="1">
    <citation type="journal article" date="2016" name="Nat. Commun.">
        <title>Thousands of microbial genomes shed light on interconnected biogeochemical processes in an aquifer system.</title>
        <authorList>
            <person name="Anantharaman K."/>
            <person name="Brown C.T."/>
            <person name="Hug L.A."/>
            <person name="Sharon I."/>
            <person name="Castelle C.J."/>
            <person name="Probst A.J."/>
            <person name="Thomas B.C."/>
            <person name="Singh A."/>
            <person name="Wilkins M.J."/>
            <person name="Karaoz U."/>
            <person name="Brodie E.L."/>
            <person name="Williams K.H."/>
            <person name="Hubbard S.S."/>
            <person name="Banfield J.F."/>
        </authorList>
    </citation>
    <scope>NUCLEOTIDE SEQUENCE [LARGE SCALE GENOMIC DNA]</scope>
</reference>
<dbReference type="EMBL" id="MFJF01000005">
    <property type="protein sequence ID" value="OGG08238.1"/>
    <property type="molecule type" value="Genomic_DNA"/>
</dbReference>
<accession>A0A1F5Z714</accession>
<evidence type="ECO:0000313" key="8">
    <source>
        <dbReference type="Proteomes" id="UP000177354"/>
    </source>
</evidence>
<dbReference type="Gene3D" id="3.40.30.10">
    <property type="entry name" value="Glutaredoxin"/>
    <property type="match status" value="1"/>
</dbReference>
<dbReference type="GO" id="GO:0016491">
    <property type="term" value="F:oxidoreductase activity"/>
    <property type="evidence" value="ECO:0007669"/>
    <property type="project" value="UniProtKB-KW"/>
</dbReference>
<comment type="caution">
    <text evidence="7">The sequence shown here is derived from an EMBL/GenBank/DDBJ whole genome shotgun (WGS) entry which is preliminary data.</text>
</comment>
<proteinExistence type="inferred from homology"/>
<evidence type="ECO:0000256" key="1">
    <source>
        <dbReference type="ARBA" id="ARBA00005791"/>
    </source>
</evidence>
<dbReference type="InterPro" id="IPR036249">
    <property type="entry name" value="Thioredoxin-like_sf"/>
</dbReference>
<dbReference type="PROSITE" id="PS51352">
    <property type="entry name" value="THIOREDOXIN_2"/>
    <property type="match status" value="1"/>
</dbReference>
<sequence length="179" mass="20550">MSRPAPAFTCQEILTSDSYKKGNEKARNCLIEFSDFQCPACGSFYPQVKNVVEDNKDNLVFAYRHFPLDQHEQAWPAALAAEAAGEQGKFWEMHDYIFENQENLSEQFLLEAAEKLGLDKENFEAAYKEKKYQDKINRDLTDGRKFGVDATPTFFLNGKKLNLFSRTDLDKAVEEAIKK</sequence>
<evidence type="ECO:0000256" key="5">
    <source>
        <dbReference type="ARBA" id="ARBA00023284"/>
    </source>
</evidence>
<dbReference type="InterPro" id="IPR012336">
    <property type="entry name" value="Thioredoxin-like_fold"/>
</dbReference>
<keyword evidence="2" id="KW-0732">Signal</keyword>
<dbReference type="Pfam" id="PF13462">
    <property type="entry name" value="Thioredoxin_4"/>
    <property type="match status" value="1"/>
</dbReference>
<dbReference type="PANTHER" id="PTHR13887">
    <property type="entry name" value="GLUTATHIONE S-TRANSFERASE KAPPA"/>
    <property type="match status" value="1"/>
</dbReference>
<name>A0A1F5Z714_9BACT</name>
<dbReference type="AlphaFoldDB" id="A0A1F5Z714"/>
<organism evidence="7 8">
    <name type="scientific">Candidatus Gottesmanbacteria bacterium RIFCSPHIGHO2_01_FULL_40_15</name>
    <dbReference type="NCBI Taxonomy" id="1798376"/>
    <lineage>
        <taxon>Bacteria</taxon>
        <taxon>Candidatus Gottesmaniibacteriota</taxon>
    </lineage>
</organism>
<evidence type="ECO:0000256" key="2">
    <source>
        <dbReference type="ARBA" id="ARBA00022729"/>
    </source>
</evidence>
<dbReference type="SUPFAM" id="SSF52833">
    <property type="entry name" value="Thioredoxin-like"/>
    <property type="match status" value="1"/>
</dbReference>